<gene>
    <name evidence="1" type="ORF">IE81DRAFT_349672</name>
</gene>
<proteinExistence type="predicted"/>
<dbReference type="RefSeq" id="XP_025367137.1">
    <property type="nucleotide sequence ID" value="XM_025516427.1"/>
</dbReference>
<organism evidence="1 2">
    <name type="scientific">Ceraceosorus guamensis</name>
    <dbReference type="NCBI Taxonomy" id="1522189"/>
    <lineage>
        <taxon>Eukaryota</taxon>
        <taxon>Fungi</taxon>
        <taxon>Dikarya</taxon>
        <taxon>Basidiomycota</taxon>
        <taxon>Ustilaginomycotina</taxon>
        <taxon>Exobasidiomycetes</taxon>
        <taxon>Ceraceosorales</taxon>
        <taxon>Ceraceosoraceae</taxon>
        <taxon>Ceraceosorus</taxon>
    </lineage>
</organism>
<sequence>MDLLQGKTRVRKAGAQHKGANWRWSPNKRSWTWGSFEKCIKLERAQQEPDAAVTNIASITTTNGIAHPGHLTRWPFLRHLQVTPGAFVAEETPQDPRIELFWVEDLTGGGDRERERRTSQQRCATMLLQVKVVHLCWDVVCSLGWDALVCSNWASGSKSTTPFLMVTVDFALWLTR</sequence>
<protein>
    <submittedName>
        <fullName evidence="1">Uncharacterized protein</fullName>
    </submittedName>
</protein>
<dbReference type="EMBL" id="KZ819435">
    <property type="protein sequence ID" value="PWN39977.1"/>
    <property type="molecule type" value="Genomic_DNA"/>
</dbReference>
<keyword evidence="2" id="KW-1185">Reference proteome</keyword>
<dbReference type="AlphaFoldDB" id="A0A316VQT8"/>
<evidence type="ECO:0000313" key="1">
    <source>
        <dbReference type="EMBL" id="PWN39977.1"/>
    </source>
</evidence>
<name>A0A316VQT8_9BASI</name>
<dbReference type="InParanoid" id="A0A316VQT8"/>
<dbReference type="Proteomes" id="UP000245783">
    <property type="component" value="Unassembled WGS sequence"/>
</dbReference>
<reference evidence="1 2" key="1">
    <citation type="journal article" date="2018" name="Mol. Biol. Evol.">
        <title>Broad Genomic Sampling Reveals a Smut Pathogenic Ancestry of the Fungal Clade Ustilaginomycotina.</title>
        <authorList>
            <person name="Kijpornyongpan T."/>
            <person name="Mondo S.J."/>
            <person name="Barry K."/>
            <person name="Sandor L."/>
            <person name="Lee J."/>
            <person name="Lipzen A."/>
            <person name="Pangilinan J."/>
            <person name="LaButti K."/>
            <person name="Hainaut M."/>
            <person name="Henrissat B."/>
            <person name="Grigoriev I.V."/>
            <person name="Spatafora J.W."/>
            <person name="Aime M.C."/>
        </authorList>
    </citation>
    <scope>NUCLEOTIDE SEQUENCE [LARGE SCALE GENOMIC DNA]</scope>
    <source>
        <strain evidence="1 2">MCA 4658</strain>
    </source>
</reference>
<dbReference type="GeneID" id="37038297"/>
<accession>A0A316VQT8</accession>
<evidence type="ECO:0000313" key="2">
    <source>
        <dbReference type="Proteomes" id="UP000245783"/>
    </source>
</evidence>